<protein>
    <submittedName>
        <fullName evidence="2">Uncharacterized protein</fullName>
    </submittedName>
</protein>
<feature type="region of interest" description="Disordered" evidence="1">
    <location>
        <begin position="1"/>
        <end position="55"/>
    </location>
</feature>
<comment type="caution">
    <text evidence="2">The sequence shown here is derived from an EMBL/GenBank/DDBJ whole genome shotgun (WGS) entry which is preliminary data.</text>
</comment>
<keyword evidence="3" id="KW-1185">Reference proteome</keyword>
<accession>A0A9Q3GNG5</accession>
<sequence length="99" mass="11368">MTPALEKEGPVASTSSKPAVEMSKNKPKGPQRKQKGPKSHQGKVKGKSNWHRPNPQWYMISKLKPSAVDRFFNMDRTLIDFTANKQERMNRNFPCKKID</sequence>
<organism evidence="2 3">
    <name type="scientific">Austropuccinia psidii MF-1</name>
    <dbReference type="NCBI Taxonomy" id="1389203"/>
    <lineage>
        <taxon>Eukaryota</taxon>
        <taxon>Fungi</taxon>
        <taxon>Dikarya</taxon>
        <taxon>Basidiomycota</taxon>
        <taxon>Pucciniomycotina</taxon>
        <taxon>Pucciniomycetes</taxon>
        <taxon>Pucciniales</taxon>
        <taxon>Sphaerophragmiaceae</taxon>
        <taxon>Austropuccinia</taxon>
    </lineage>
</organism>
<dbReference type="Proteomes" id="UP000765509">
    <property type="component" value="Unassembled WGS sequence"/>
</dbReference>
<evidence type="ECO:0000313" key="2">
    <source>
        <dbReference type="EMBL" id="MBW0473981.1"/>
    </source>
</evidence>
<gene>
    <name evidence="2" type="ORF">O181_013696</name>
</gene>
<evidence type="ECO:0000313" key="3">
    <source>
        <dbReference type="Proteomes" id="UP000765509"/>
    </source>
</evidence>
<name>A0A9Q3GNG5_9BASI</name>
<feature type="compositionally biased region" description="Basic residues" evidence="1">
    <location>
        <begin position="25"/>
        <end position="50"/>
    </location>
</feature>
<evidence type="ECO:0000256" key="1">
    <source>
        <dbReference type="SAM" id="MobiDB-lite"/>
    </source>
</evidence>
<reference evidence="2" key="1">
    <citation type="submission" date="2021-03" db="EMBL/GenBank/DDBJ databases">
        <title>Draft genome sequence of rust myrtle Austropuccinia psidii MF-1, a brazilian biotype.</title>
        <authorList>
            <person name="Quecine M.C."/>
            <person name="Pachon D.M.R."/>
            <person name="Bonatelli M.L."/>
            <person name="Correr F.H."/>
            <person name="Franceschini L.M."/>
            <person name="Leite T.F."/>
            <person name="Margarido G.R.A."/>
            <person name="Almeida C.A."/>
            <person name="Ferrarezi J.A."/>
            <person name="Labate C.A."/>
        </authorList>
    </citation>
    <scope>NUCLEOTIDE SEQUENCE</scope>
    <source>
        <strain evidence="2">MF-1</strain>
    </source>
</reference>
<dbReference type="AlphaFoldDB" id="A0A9Q3GNG5"/>
<proteinExistence type="predicted"/>
<dbReference type="EMBL" id="AVOT02003599">
    <property type="protein sequence ID" value="MBW0473981.1"/>
    <property type="molecule type" value="Genomic_DNA"/>
</dbReference>